<organism evidence="2 3">
    <name type="scientific">Steccherinum ochraceum</name>
    <dbReference type="NCBI Taxonomy" id="92696"/>
    <lineage>
        <taxon>Eukaryota</taxon>
        <taxon>Fungi</taxon>
        <taxon>Dikarya</taxon>
        <taxon>Basidiomycota</taxon>
        <taxon>Agaricomycotina</taxon>
        <taxon>Agaricomycetes</taxon>
        <taxon>Polyporales</taxon>
        <taxon>Steccherinaceae</taxon>
        <taxon>Steccherinum</taxon>
    </lineage>
</organism>
<dbReference type="CDD" id="cd03784">
    <property type="entry name" value="GT1_Gtf-like"/>
    <property type="match status" value="1"/>
</dbReference>
<keyword evidence="3" id="KW-1185">Reference proteome</keyword>
<sequence>MSETMKLEQMRYMDTFMILYANLLHEKPVTCFTTNTEYPAIPSPKMVILDFIVGPLTSMLKTLPGNKAKTIGFCSGMASFCFTFFAPVEQGGRADFREKAAHEAQQTGRDINKVAEDMLHRYTDEIIQMPGLPKMYHWELGPQEANVLTTGFGGILWLILIDTYEACDGVIITSPEAYEPEAIAATHTKEAREGEEAQSQASANVRTFMDMVVDTFGKGKMLYISFGSMFWPPAPQIELFVDVLIEKKIPFILSHGSPFAQLSDAFQAKVKQSGIGLLSKWSAQQTILVHPALGWFVSHCGHNSTLEAVASGVPIIAWPLHADQPANAVNLTDVHDVAYELLEVRTGSGLKPIFRTGKAPAGTLDALRSEIREVLDRAFGEDGARKKAGAKALQAKVLSAWDEGGPAAVDMTKLLDMLA</sequence>
<dbReference type="Proteomes" id="UP000292702">
    <property type="component" value="Unassembled WGS sequence"/>
</dbReference>
<comment type="caution">
    <text evidence="2">The sequence shown here is derived from an EMBL/GenBank/DDBJ whole genome shotgun (WGS) entry which is preliminary data.</text>
</comment>
<dbReference type="PANTHER" id="PTHR48045">
    <property type="entry name" value="UDP-GLYCOSYLTRANSFERASE 72B1"/>
    <property type="match status" value="1"/>
</dbReference>
<dbReference type="Pfam" id="PF00201">
    <property type="entry name" value="UDPGT"/>
    <property type="match status" value="1"/>
</dbReference>
<gene>
    <name evidence="2" type="ORF">EIP91_010463</name>
</gene>
<reference evidence="2 3" key="1">
    <citation type="submission" date="2018-11" db="EMBL/GenBank/DDBJ databases">
        <title>Genome assembly of Steccherinum ochraceum LE-BIN_3174, the white-rot fungus of the Steccherinaceae family (The Residual Polyporoid clade, Polyporales, Basidiomycota).</title>
        <authorList>
            <person name="Fedorova T.V."/>
            <person name="Glazunova O.A."/>
            <person name="Landesman E.O."/>
            <person name="Moiseenko K.V."/>
            <person name="Psurtseva N.V."/>
            <person name="Savinova O.S."/>
            <person name="Shakhova N.V."/>
            <person name="Tyazhelova T.V."/>
            <person name="Vasina D.V."/>
        </authorList>
    </citation>
    <scope>NUCLEOTIDE SEQUENCE [LARGE SCALE GENOMIC DNA]</scope>
    <source>
        <strain evidence="2 3">LE-BIN_3174</strain>
    </source>
</reference>
<proteinExistence type="predicted"/>
<evidence type="ECO:0000256" key="1">
    <source>
        <dbReference type="ARBA" id="ARBA00022679"/>
    </source>
</evidence>
<dbReference type="InterPro" id="IPR002213">
    <property type="entry name" value="UDP_glucos_trans"/>
</dbReference>
<evidence type="ECO:0000313" key="3">
    <source>
        <dbReference type="Proteomes" id="UP000292702"/>
    </source>
</evidence>
<evidence type="ECO:0000313" key="2">
    <source>
        <dbReference type="EMBL" id="TCD68538.1"/>
    </source>
</evidence>
<dbReference type="AlphaFoldDB" id="A0A4R0RWX6"/>
<protein>
    <recommendedName>
        <fullName evidence="4">UDP-glycosyltransferases domain-containing protein</fullName>
    </recommendedName>
</protein>
<dbReference type="GO" id="GO:0008194">
    <property type="term" value="F:UDP-glycosyltransferase activity"/>
    <property type="evidence" value="ECO:0007669"/>
    <property type="project" value="InterPro"/>
</dbReference>
<name>A0A4R0RWX6_9APHY</name>
<accession>A0A4R0RWX6</accession>
<dbReference type="Gene3D" id="3.40.50.2000">
    <property type="entry name" value="Glycogen Phosphorylase B"/>
    <property type="match status" value="2"/>
</dbReference>
<dbReference type="SUPFAM" id="SSF53756">
    <property type="entry name" value="UDP-Glycosyltransferase/glycogen phosphorylase"/>
    <property type="match status" value="1"/>
</dbReference>
<dbReference type="EMBL" id="RWJN01000063">
    <property type="protein sequence ID" value="TCD68538.1"/>
    <property type="molecule type" value="Genomic_DNA"/>
</dbReference>
<evidence type="ECO:0008006" key="4">
    <source>
        <dbReference type="Google" id="ProtNLM"/>
    </source>
</evidence>
<dbReference type="PANTHER" id="PTHR48045:SF31">
    <property type="entry name" value="UDP-GLYCOSYLTRANSFERASE 76B1-LIKE"/>
    <property type="match status" value="1"/>
</dbReference>
<dbReference type="OrthoDB" id="5835829at2759"/>
<keyword evidence="1" id="KW-0808">Transferase</keyword>